<feature type="coiled-coil region" evidence="1">
    <location>
        <begin position="80"/>
        <end position="147"/>
    </location>
</feature>
<evidence type="ECO:0000256" key="2">
    <source>
        <dbReference type="SAM" id="Phobius"/>
    </source>
</evidence>
<accession>A0A8S5TZK3</accession>
<keyword evidence="4" id="KW-0547">Nucleotide-binding</keyword>
<keyword evidence="4" id="KW-0347">Helicase</keyword>
<feature type="domain" description="Bacteriophage T5 Orf172 DNA-binding" evidence="3">
    <location>
        <begin position="447"/>
        <end position="530"/>
    </location>
</feature>
<keyword evidence="1" id="KW-0175">Coiled coil</keyword>
<evidence type="ECO:0000256" key="1">
    <source>
        <dbReference type="SAM" id="Coils"/>
    </source>
</evidence>
<sequence length="568" mass="66232">MKKRWYLESWVIAIMFALWFVYFIPSIIGIVLLILRKKQDKFNLQLYETTEQKLNNMIAFNEQIGFKRYEDVTNKIAEIETDFSSKKESLELELQSLKNNREQEKENLLSEVKDERNRILSSIDDINRSFQNSKQEKEKELSDLNSVIAKNNEIIIELNNKIDSLHNTEIQKEKQIKTQIKKISRIKELYQSITYAVNNFFDYIPNEAEVNIPKNDLLEAEQITPCVSLKLHSLDVKDLRKAFKDNDKHISEILDKYSSRYTTKSNIAIYKLMVIALRSELQNILYNLKYEKLDDSIQQVKNVTSKYLKIAGDGNQSIVGTLTKFIGQMEYLFINAVKIEYNYYVRREQAKQEQKALREQMRQEAAERKALEAERKKIEQEESKYNSEIQKLNKQLSDASEQESDLLKSRILELESQLANVIVKKEEIATLAQGKAGNVYIISNVGSFGENIFKIGMTRRLEPQDRVDELGSASVPFKFDVHSFIFSDDAVALENKLHEILNNKRVNKVNMRKEFFKTSIDELEQIVNDIDPTAEFKRTILAEEYRQSLSEEEISNSSLLSNTIKDAI</sequence>
<organism evidence="4">
    <name type="scientific">Siphoviridae sp. ctuvi3</name>
    <dbReference type="NCBI Taxonomy" id="2825718"/>
    <lineage>
        <taxon>Viruses</taxon>
        <taxon>Duplodnaviria</taxon>
        <taxon>Heunggongvirae</taxon>
        <taxon>Uroviricota</taxon>
        <taxon>Caudoviricetes</taxon>
    </lineage>
</organism>
<dbReference type="Pfam" id="PF13455">
    <property type="entry name" value="MUG113"/>
    <property type="match status" value="1"/>
</dbReference>
<feature type="coiled-coil region" evidence="1">
    <location>
        <begin position="347"/>
        <end position="417"/>
    </location>
</feature>
<proteinExistence type="predicted"/>
<name>A0A8S5TZK3_9CAUD</name>
<keyword evidence="4" id="KW-0067">ATP-binding</keyword>
<dbReference type="InterPro" id="IPR018306">
    <property type="entry name" value="Phage_T5_Orf172_DNA-bd"/>
</dbReference>
<feature type="transmembrane region" description="Helical" evidence="2">
    <location>
        <begin position="12"/>
        <end position="35"/>
    </location>
</feature>
<dbReference type="SMART" id="SM00974">
    <property type="entry name" value="T5orf172"/>
    <property type="match status" value="1"/>
</dbReference>
<reference evidence="4" key="1">
    <citation type="journal article" date="2021" name="Proc. Natl. Acad. Sci. U.S.A.">
        <title>A Catalog of Tens of Thousands of Viruses from Human Metagenomes Reveals Hidden Associations with Chronic Diseases.</title>
        <authorList>
            <person name="Tisza M.J."/>
            <person name="Buck C.B."/>
        </authorList>
    </citation>
    <scope>NUCLEOTIDE SEQUENCE</scope>
    <source>
        <strain evidence="4">Ctuvi3</strain>
    </source>
</reference>
<evidence type="ECO:0000313" key="4">
    <source>
        <dbReference type="EMBL" id="DAF87610.1"/>
    </source>
</evidence>
<dbReference type="EMBL" id="BK015965">
    <property type="protein sequence ID" value="DAF87610.1"/>
    <property type="molecule type" value="Genomic_DNA"/>
</dbReference>
<keyword evidence="2" id="KW-0472">Membrane</keyword>
<dbReference type="GO" id="GO:0004386">
    <property type="term" value="F:helicase activity"/>
    <property type="evidence" value="ECO:0007669"/>
    <property type="project" value="UniProtKB-KW"/>
</dbReference>
<protein>
    <submittedName>
        <fullName evidence="4">Helicase</fullName>
    </submittedName>
</protein>
<keyword evidence="4" id="KW-0378">Hydrolase</keyword>
<evidence type="ECO:0000259" key="3">
    <source>
        <dbReference type="SMART" id="SM00974"/>
    </source>
</evidence>
<keyword evidence="2" id="KW-0812">Transmembrane</keyword>
<keyword evidence="2" id="KW-1133">Transmembrane helix</keyword>